<dbReference type="SUPFAM" id="SSF53822">
    <property type="entry name" value="Periplasmic binding protein-like I"/>
    <property type="match status" value="2"/>
</dbReference>
<name>A0AA88SYA9_CHASR</name>
<keyword evidence="6" id="KW-0325">Glycoprotein</keyword>
<dbReference type="PANTHER" id="PTHR24061">
    <property type="entry name" value="CALCIUM-SENSING RECEPTOR-RELATED"/>
    <property type="match status" value="1"/>
</dbReference>
<dbReference type="Pfam" id="PF01094">
    <property type="entry name" value="ANF_receptor"/>
    <property type="match status" value="1"/>
</dbReference>
<protein>
    <recommendedName>
        <fullName evidence="8">Receptor ligand binding region domain-containing protein</fullName>
    </recommendedName>
</protein>
<dbReference type="Proteomes" id="UP001187415">
    <property type="component" value="Unassembled WGS sequence"/>
</dbReference>
<evidence type="ECO:0000256" key="3">
    <source>
        <dbReference type="ARBA" id="ARBA00022989"/>
    </source>
</evidence>
<dbReference type="GO" id="GO:0005886">
    <property type="term" value="C:plasma membrane"/>
    <property type="evidence" value="ECO:0007669"/>
    <property type="project" value="TreeGrafter"/>
</dbReference>
<accession>A0AA88SYA9</accession>
<feature type="signal peptide" evidence="7">
    <location>
        <begin position="1"/>
        <end position="23"/>
    </location>
</feature>
<dbReference type="PRINTS" id="PR00248">
    <property type="entry name" value="GPCRMGR"/>
</dbReference>
<evidence type="ECO:0000256" key="7">
    <source>
        <dbReference type="SAM" id="SignalP"/>
    </source>
</evidence>
<comment type="subcellular location">
    <subcellularLocation>
        <location evidence="1">Membrane</location>
        <topology evidence="1">Multi-pass membrane protein</topology>
    </subcellularLocation>
</comment>
<keyword evidence="3" id="KW-1133">Transmembrane helix</keyword>
<dbReference type="EMBL" id="JAUPFM010000007">
    <property type="protein sequence ID" value="KAK2847377.1"/>
    <property type="molecule type" value="Genomic_DNA"/>
</dbReference>
<dbReference type="AlphaFoldDB" id="A0AA88SYA9"/>
<keyword evidence="4" id="KW-0472">Membrane</keyword>
<dbReference type="InterPro" id="IPR000068">
    <property type="entry name" value="GPCR_3_Ca_sens_rcpt-rel"/>
</dbReference>
<organism evidence="9 10">
    <name type="scientific">Channa striata</name>
    <name type="common">Snakehead murrel</name>
    <name type="synonym">Ophicephalus striatus</name>
    <dbReference type="NCBI Taxonomy" id="64152"/>
    <lineage>
        <taxon>Eukaryota</taxon>
        <taxon>Metazoa</taxon>
        <taxon>Chordata</taxon>
        <taxon>Craniata</taxon>
        <taxon>Vertebrata</taxon>
        <taxon>Euteleostomi</taxon>
        <taxon>Actinopterygii</taxon>
        <taxon>Neopterygii</taxon>
        <taxon>Teleostei</taxon>
        <taxon>Neoteleostei</taxon>
        <taxon>Acanthomorphata</taxon>
        <taxon>Anabantaria</taxon>
        <taxon>Anabantiformes</taxon>
        <taxon>Channoidei</taxon>
        <taxon>Channidae</taxon>
        <taxon>Channa</taxon>
    </lineage>
</organism>
<reference evidence="9" key="1">
    <citation type="submission" date="2023-07" db="EMBL/GenBank/DDBJ databases">
        <title>Chromosome-level Genome Assembly of Striped Snakehead (Channa striata).</title>
        <authorList>
            <person name="Liu H."/>
        </authorList>
    </citation>
    <scope>NUCLEOTIDE SEQUENCE</scope>
    <source>
        <strain evidence="9">Gz</strain>
        <tissue evidence="9">Muscle</tissue>
    </source>
</reference>
<keyword evidence="2" id="KW-0812">Transmembrane</keyword>
<evidence type="ECO:0000256" key="4">
    <source>
        <dbReference type="ARBA" id="ARBA00023136"/>
    </source>
</evidence>
<evidence type="ECO:0000256" key="2">
    <source>
        <dbReference type="ARBA" id="ARBA00022692"/>
    </source>
</evidence>
<keyword evidence="7" id="KW-0732">Signal</keyword>
<sequence>MGAFFYICFHVCLHLFLFLFSDSSSVSSPCKLWRQFHLNGLHKAGDVNLGGLFEVHYTSVFPEWTFTSEPRQPTCTGFDTQGFRHAMMMVFAVEEINTNFNLLPNITLGYSLYDNCGALVIGFRAALVLASGQEQQFLFQENCLGNPPVLGIVGDSYSTFSIASSNVLGLFRLPMLQRRFMLNGMHKPGDVILGGLFEVHYTSVFPELTFTTKPNQPSCQGFDPPGFRHAMTMAFAIDEINKNSNLLPNLTLGYSLYDNCATLVIGFSAALSLASGREEQFLAQENCVGSPPVLGIVGELLCHMLVSE</sequence>
<evidence type="ECO:0000313" key="9">
    <source>
        <dbReference type="EMBL" id="KAK2847377.1"/>
    </source>
</evidence>
<proteinExistence type="predicted"/>
<comment type="caution">
    <text evidence="9">The sequence shown here is derived from an EMBL/GenBank/DDBJ whole genome shotgun (WGS) entry which is preliminary data.</text>
</comment>
<evidence type="ECO:0000256" key="6">
    <source>
        <dbReference type="ARBA" id="ARBA00023180"/>
    </source>
</evidence>
<dbReference type="FunFam" id="3.40.50.2300:FF:000752">
    <property type="entry name" value="Uncharacterized protein"/>
    <property type="match status" value="1"/>
</dbReference>
<evidence type="ECO:0000259" key="8">
    <source>
        <dbReference type="Pfam" id="PF01094"/>
    </source>
</evidence>
<keyword evidence="5" id="KW-0675">Receptor</keyword>
<dbReference type="GO" id="GO:0004930">
    <property type="term" value="F:G protein-coupled receptor activity"/>
    <property type="evidence" value="ECO:0007669"/>
    <property type="project" value="InterPro"/>
</dbReference>
<dbReference type="Gene3D" id="3.40.50.2300">
    <property type="match status" value="2"/>
</dbReference>
<dbReference type="InterPro" id="IPR001828">
    <property type="entry name" value="ANF_lig-bd_rcpt"/>
</dbReference>
<dbReference type="PANTHER" id="PTHR24061:SF418">
    <property type="entry name" value="C-FAMILY ODORANT RECEPTOR OLFCQ19-RELATED"/>
    <property type="match status" value="1"/>
</dbReference>
<gene>
    <name evidence="9" type="ORF">Q5P01_010376</name>
</gene>
<evidence type="ECO:0000313" key="10">
    <source>
        <dbReference type="Proteomes" id="UP001187415"/>
    </source>
</evidence>
<evidence type="ECO:0000256" key="5">
    <source>
        <dbReference type="ARBA" id="ARBA00023170"/>
    </source>
</evidence>
<keyword evidence="10" id="KW-1185">Reference proteome</keyword>
<feature type="domain" description="Receptor ligand binding region" evidence="8">
    <location>
        <begin position="89"/>
        <end position="177"/>
    </location>
</feature>
<evidence type="ECO:0000256" key="1">
    <source>
        <dbReference type="ARBA" id="ARBA00004141"/>
    </source>
</evidence>
<dbReference type="InterPro" id="IPR000337">
    <property type="entry name" value="GPCR_3"/>
</dbReference>
<feature type="chain" id="PRO_5041653228" description="Receptor ligand binding region domain-containing protein" evidence="7">
    <location>
        <begin position="24"/>
        <end position="308"/>
    </location>
</feature>
<dbReference type="InterPro" id="IPR028082">
    <property type="entry name" value="Peripla_BP_I"/>
</dbReference>